<reference evidence="3" key="1">
    <citation type="journal article" date="2019" name="Int. J. Syst. Evol. Microbiol.">
        <title>The Global Catalogue of Microorganisms (GCM) 10K type strain sequencing project: providing services to taxonomists for standard genome sequencing and annotation.</title>
        <authorList>
            <consortium name="The Broad Institute Genomics Platform"/>
            <consortium name="The Broad Institute Genome Sequencing Center for Infectious Disease"/>
            <person name="Wu L."/>
            <person name="Ma J."/>
        </authorList>
    </citation>
    <scope>NUCLEOTIDE SEQUENCE [LARGE SCALE GENOMIC DNA]</scope>
    <source>
        <strain evidence="3">JCM 17804</strain>
    </source>
</reference>
<dbReference type="Gene3D" id="3.40.50.720">
    <property type="entry name" value="NAD(P)-binding Rossmann-like Domain"/>
    <property type="match status" value="1"/>
</dbReference>
<dbReference type="PANTHER" id="PTHR42879:SF2">
    <property type="entry name" value="3-OXOACYL-[ACYL-CARRIER-PROTEIN] REDUCTASE FABG"/>
    <property type="match status" value="1"/>
</dbReference>
<proteinExistence type="inferred from homology"/>
<evidence type="ECO:0000313" key="2">
    <source>
        <dbReference type="EMBL" id="GAA4349070.1"/>
    </source>
</evidence>
<gene>
    <name evidence="2" type="ORF">GCM10023165_35500</name>
</gene>
<organism evidence="2 3">
    <name type="scientific">Variovorax defluvii</name>
    <dbReference type="NCBI Taxonomy" id="913761"/>
    <lineage>
        <taxon>Bacteria</taxon>
        <taxon>Pseudomonadati</taxon>
        <taxon>Pseudomonadota</taxon>
        <taxon>Betaproteobacteria</taxon>
        <taxon>Burkholderiales</taxon>
        <taxon>Comamonadaceae</taxon>
        <taxon>Variovorax</taxon>
    </lineage>
</organism>
<protein>
    <submittedName>
        <fullName evidence="2">SDR family oxidoreductase</fullName>
    </submittedName>
</protein>
<keyword evidence="3" id="KW-1185">Reference proteome</keyword>
<dbReference type="SUPFAM" id="SSF51735">
    <property type="entry name" value="NAD(P)-binding Rossmann-fold domains"/>
    <property type="match status" value="1"/>
</dbReference>
<dbReference type="PANTHER" id="PTHR42879">
    <property type="entry name" value="3-OXOACYL-(ACYL-CARRIER-PROTEIN) REDUCTASE"/>
    <property type="match status" value="1"/>
</dbReference>
<dbReference type="InterPro" id="IPR050259">
    <property type="entry name" value="SDR"/>
</dbReference>
<comment type="caution">
    <text evidence="2">The sequence shown here is derived from an EMBL/GenBank/DDBJ whole genome shotgun (WGS) entry which is preliminary data.</text>
</comment>
<comment type="similarity">
    <text evidence="1">Belongs to the short-chain dehydrogenases/reductases (SDR) family.</text>
</comment>
<evidence type="ECO:0000313" key="3">
    <source>
        <dbReference type="Proteomes" id="UP001500975"/>
    </source>
</evidence>
<dbReference type="EMBL" id="BAABGJ010000058">
    <property type="protein sequence ID" value="GAA4349070.1"/>
    <property type="molecule type" value="Genomic_DNA"/>
</dbReference>
<dbReference type="Proteomes" id="UP001500975">
    <property type="component" value="Unassembled WGS sequence"/>
</dbReference>
<dbReference type="InterPro" id="IPR036291">
    <property type="entry name" value="NAD(P)-bd_dom_sf"/>
</dbReference>
<dbReference type="PRINTS" id="PR00080">
    <property type="entry name" value="SDRFAMILY"/>
</dbReference>
<dbReference type="InterPro" id="IPR002347">
    <property type="entry name" value="SDR_fam"/>
</dbReference>
<sequence length="251" mass="26806">MDLGLQGKVALVTGASAGIGRGTAKALAREGATTVVVARRKELLESLSREIEETGAAAPMVICTDLTQPDAPAGLAGRVLDAFGRVDILVNNAGGSRPLTISSTEEEWDEAITLNLTSLRRLGHAVLPSMLQQRWGRIINITGSFEPPTVNGANIAKAGVHAWAKGLSREVAAQCVTVNCIMPGRIHSEQIDERMYPTEEAREAFIRASVPAGYFGEPEDVANVVTFLASERARYVTGQRLYVDGGMHRAL</sequence>
<accession>A0ABP8I0W1</accession>
<dbReference type="Pfam" id="PF13561">
    <property type="entry name" value="adh_short_C2"/>
    <property type="match status" value="1"/>
</dbReference>
<evidence type="ECO:0000256" key="1">
    <source>
        <dbReference type="ARBA" id="ARBA00006484"/>
    </source>
</evidence>
<dbReference type="PRINTS" id="PR00081">
    <property type="entry name" value="GDHRDH"/>
</dbReference>
<name>A0ABP8I0W1_9BURK</name>